<evidence type="ECO:0000313" key="6">
    <source>
        <dbReference type="Proteomes" id="UP000019478"/>
    </source>
</evidence>
<comment type="caution">
    <text evidence="5">The sequence shown here is derived from an EMBL/GenBank/DDBJ whole genome shotgun (WGS) entry which is preliminary data.</text>
</comment>
<dbReference type="Proteomes" id="UP000019478">
    <property type="component" value="Unassembled WGS sequence"/>
</dbReference>
<dbReference type="InterPro" id="IPR050346">
    <property type="entry name" value="FMO-like"/>
</dbReference>
<dbReference type="InterPro" id="IPR036188">
    <property type="entry name" value="FAD/NAD-bd_sf"/>
</dbReference>
<evidence type="ECO:0000256" key="3">
    <source>
        <dbReference type="ARBA" id="ARBA00022827"/>
    </source>
</evidence>
<gene>
    <name evidence="5" type="ORF">A1O3_07795</name>
</gene>
<evidence type="ECO:0000256" key="2">
    <source>
        <dbReference type="ARBA" id="ARBA00022630"/>
    </source>
</evidence>
<dbReference type="eggNOG" id="KOG1399">
    <property type="taxonomic scope" value="Eukaryota"/>
</dbReference>
<keyword evidence="3" id="KW-0274">FAD</keyword>
<dbReference type="InterPro" id="IPR020946">
    <property type="entry name" value="Flavin_mOase-like"/>
</dbReference>
<dbReference type="PANTHER" id="PTHR23023">
    <property type="entry name" value="DIMETHYLANILINE MONOOXYGENASE"/>
    <property type="match status" value="1"/>
</dbReference>
<name>W9XRA5_9EURO</name>
<sequence length="607" mass="67851">MAKTYLEASPLAQPSVVIVDYAESIGGSWARERLYPGLKTNNAVGTYEFSDFPLDLKHYGLKPGQHIPGAVVHQYLSDFAEHYGLNSLIRYQTKVDAATLQDDNTWIIEYSSVASPNGSASKPTVGQIMASKLVIATGTTSQPYMPTFLGQDKFKGNLFHSKQLKARARDLATSRSVVVIGGNKSAWDVCYTAASSGAQAHMVMRPSGGGPSWVWRPIQIGSFTTSLSRLSVTRLLTCFDPSPFGRVYKALRKLLHCTTLGRMVCSLFWASLDRHVQKTNGYREDARVGMLQPWTSTFWMGNSLSIHNYETNWFDLVKSDQIAAQHADVVSLTETTVHLSNGEILEADTIVCCTGWMSLPSIKFSPPWVASKIGLPGGSVKNGQHDSERQTGLDGLQKQVDELEDKQGPGTNNSSLVANVRKHIMESVPELKSKPFRFRHELVVKGEQVVEKGNPRDIGHSVQEDNAPYRLYRFIVPPHEEFLRMRNLAFIGEHLSIHAVMLAQAQALWITAYFQGKLPALDADSVRYETYLHTEYERIRRPKEAGGSGGRFPDLVFDSLPYVDLLLEDLGLQTMRKRSWWRNMFVPYNLHDYQGLVKEFLGQKGGM</sequence>
<evidence type="ECO:0000313" key="5">
    <source>
        <dbReference type="EMBL" id="EXJ79516.1"/>
    </source>
</evidence>
<accession>W9XRA5</accession>
<dbReference type="GO" id="GO:0004499">
    <property type="term" value="F:N,N-dimethylaniline monooxygenase activity"/>
    <property type="evidence" value="ECO:0007669"/>
    <property type="project" value="InterPro"/>
</dbReference>
<organism evidence="5 6">
    <name type="scientific">Capronia epimyces CBS 606.96</name>
    <dbReference type="NCBI Taxonomy" id="1182542"/>
    <lineage>
        <taxon>Eukaryota</taxon>
        <taxon>Fungi</taxon>
        <taxon>Dikarya</taxon>
        <taxon>Ascomycota</taxon>
        <taxon>Pezizomycotina</taxon>
        <taxon>Eurotiomycetes</taxon>
        <taxon>Chaetothyriomycetidae</taxon>
        <taxon>Chaetothyriales</taxon>
        <taxon>Herpotrichiellaceae</taxon>
        <taxon>Capronia</taxon>
    </lineage>
</organism>
<comment type="similarity">
    <text evidence="1">Belongs to the FMO family.</text>
</comment>
<dbReference type="GO" id="GO:0050661">
    <property type="term" value="F:NADP binding"/>
    <property type="evidence" value="ECO:0007669"/>
    <property type="project" value="InterPro"/>
</dbReference>
<dbReference type="SUPFAM" id="SSF51905">
    <property type="entry name" value="FAD/NAD(P)-binding domain"/>
    <property type="match status" value="2"/>
</dbReference>
<keyword evidence="6" id="KW-1185">Reference proteome</keyword>
<dbReference type="HOGENOM" id="CLU_019225_1_0_1"/>
<dbReference type="AlphaFoldDB" id="W9XRA5"/>
<keyword evidence="4" id="KW-0560">Oxidoreductase</keyword>
<dbReference type="Gene3D" id="3.50.50.60">
    <property type="entry name" value="FAD/NAD(P)-binding domain"/>
    <property type="match status" value="1"/>
</dbReference>
<reference evidence="5 6" key="1">
    <citation type="submission" date="2013-03" db="EMBL/GenBank/DDBJ databases">
        <title>The Genome Sequence of Capronia epimyces CBS 606.96.</title>
        <authorList>
            <consortium name="The Broad Institute Genomics Platform"/>
            <person name="Cuomo C."/>
            <person name="de Hoog S."/>
            <person name="Gorbushina A."/>
            <person name="Walker B."/>
            <person name="Young S.K."/>
            <person name="Zeng Q."/>
            <person name="Gargeya S."/>
            <person name="Fitzgerald M."/>
            <person name="Haas B."/>
            <person name="Abouelleil A."/>
            <person name="Allen A.W."/>
            <person name="Alvarado L."/>
            <person name="Arachchi H.M."/>
            <person name="Berlin A.M."/>
            <person name="Chapman S.B."/>
            <person name="Gainer-Dewar J."/>
            <person name="Goldberg J."/>
            <person name="Griggs A."/>
            <person name="Gujja S."/>
            <person name="Hansen M."/>
            <person name="Howarth C."/>
            <person name="Imamovic A."/>
            <person name="Ireland A."/>
            <person name="Larimer J."/>
            <person name="McCowan C."/>
            <person name="Murphy C."/>
            <person name="Pearson M."/>
            <person name="Poon T.W."/>
            <person name="Priest M."/>
            <person name="Roberts A."/>
            <person name="Saif S."/>
            <person name="Shea T."/>
            <person name="Sisk P."/>
            <person name="Sykes S."/>
            <person name="Wortman J."/>
            <person name="Nusbaum C."/>
            <person name="Birren B."/>
        </authorList>
    </citation>
    <scope>NUCLEOTIDE SEQUENCE [LARGE SCALE GENOMIC DNA]</scope>
    <source>
        <strain evidence="5 6">CBS 606.96</strain>
    </source>
</reference>
<evidence type="ECO:0000256" key="1">
    <source>
        <dbReference type="ARBA" id="ARBA00009183"/>
    </source>
</evidence>
<dbReference type="RefSeq" id="XP_007736090.1">
    <property type="nucleotide sequence ID" value="XM_007737900.1"/>
</dbReference>
<evidence type="ECO:0008006" key="7">
    <source>
        <dbReference type="Google" id="ProtNLM"/>
    </source>
</evidence>
<evidence type="ECO:0000256" key="4">
    <source>
        <dbReference type="ARBA" id="ARBA00023002"/>
    </source>
</evidence>
<dbReference type="GO" id="GO:0050660">
    <property type="term" value="F:flavin adenine dinucleotide binding"/>
    <property type="evidence" value="ECO:0007669"/>
    <property type="project" value="InterPro"/>
</dbReference>
<dbReference type="OrthoDB" id="2915840at2759"/>
<dbReference type="Pfam" id="PF00743">
    <property type="entry name" value="FMO-like"/>
    <property type="match status" value="1"/>
</dbReference>
<protein>
    <recommendedName>
        <fullName evidence="7">L-ornithine N(5)-oxygenase</fullName>
    </recommendedName>
</protein>
<dbReference type="GeneID" id="19171890"/>
<dbReference type="EMBL" id="AMGY01000007">
    <property type="protein sequence ID" value="EXJ79516.1"/>
    <property type="molecule type" value="Genomic_DNA"/>
</dbReference>
<proteinExistence type="inferred from homology"/>
<keyword evidence="2" id="KW-0285">Flavoprotein</keyword>